<dbReference type="AlphaFoldDB" id="A0A8H4QBG3"/>
<dbReference type="GO" id="GO:0016810">
    <property type="term" value="F:hydrolase activity, acting on carbon-nitrogen (but not peptide) bonds"/>
    <property type="evidence" value="ECO:0007669"/>
    <property type="project" value="InterPro"/>
</dbReference>
<comment type="caution">
    <text evidence="3">The sequence shown here is derived from an EMBL/GenBank/DDBJ whole genome shotgun (WGS) entry which is preliminary data.</text>
</comment>
<dbReference type="Proteomes" id="UP000562929">
    <property type="component" value="Unassembled WGS sequence"/>
</dbReference>
<dbReference type="InterPro" id="IPR032466">
    <property type="entry name" value="Metal_Hydrolase"/>
</dbReference>
<keyword evidence="4" id="KW-1185">Reference proteome</keyword>
<dbReference type="Pfam" id="PF01979">
    <property type="entry name" value="Amidohydro_1"/>
    <property type="match status" value="1"/>
</dbReference>
<accession>A0A8H4QBG3</accession>
<dbReference type="InterPro" id="IPR006680">
    <property type="entry name" value="Amidohydro-rel"/>
</dbReference>
<dbReference type="Gene3D" id="2.30.40.10">
    <property type="entry name" value="Urease, subunit C, domain 1"/>
    <property type="match status" value="1"/>
</dbReference>
<evidence type="ECO:0000313" key="3">
    <source>
        <dbReference type="EMBL" id="KAF4594407.1"/>
    </source>
</evidence>
<dbReference type="Gene3D" id="3.20.20.140">
    <property type="entry name" value="Metal-dependent hydrolases"/>
    <property type="match status" value="1"/>
</dbReference>
<dbReference type="OrthoDB" id="5595695at2759"/>
<dbReference type="InterPro" id="IPR011059">
    <property type="entry name" value="Metal-dep_hydrolase_composite"/>
</dbReference>
<dbReference type="PANTHER" id="PTHR43135">
    <property type="entry name" value="ALPHA-D-RIBOSE 1-METHYLPHOSPHONATE 5-TRIPHOSPHATE DIPHOSPHATASE"/>
    <property type="match status" value="1"/>
</dbReference>
<dbReference type="InterPro" id="IPR051781">
    <property type="entry name" value="Metallo-dep_Hydrolase"/>
</dbReference>
<feature type="signal peptide" evidence="1">
    <location>
        <begin position="1"/>
        <end position="21"/>
    </location>
</feature>
<keyword evidence="3" id="KW-0378">Hydrolase</keyword>
<feature type="chain" id="PRO_5034470216" evidence="1">
    <location>
        <begin position="22"/>
        <end position="413"/>
    </location>
</feature>
<evidence type="ECO:0000313" key="4">
    <source>
        <dbReference type="Proteomes" id="UP000562929"/>
    </source>
</evidence>
<protein>
    <submittedName>
        <fullName evidence="3">Amidohydrolase</fullName>
    </submittedName>
</protein>
<reference evidence="3 4" key="1">
    <citation type="journal article" date="2020" name="G3 (Bethesda)">
        <title>Genetic Underpinnings of Host Manipulation by Ophiocordyceps as Revealed by Comparative Transcriptomics.</title>
        <authorList>
            <person name="Will I."/>
            <person name="Das B."/>
            <person name="Trinh T."/>
            <person name="Brachmann A."/>
            <person name="Ohm R.A."/>
            <person name="de Bekker C."/>
        </authorList>
    </citation>
    <scope>NUCLEOTIDE SEQUENCE [LARGE SCALE GENOMIC DNA]</scope>
    <source>
        <strain evidence="3 4">EC05</strain>
    </source>
</reference>
<gene>
    <name evidence="3" type="ORF">GQ602_000020</name>
</gene>
<proteinExistence type="predicted"/>
<organism evidence="3 4">
    <name type="scientific">Ophiocordyceps camponoti-floridani</name>
    <dbReference type="NCBI Taxonomy" id="2030778"/>
    <lineage>
        <taxon>Eukaryota</taxon>
        <taxon>Fungi</taxon>
        <taxon>Dikarya</taxon>
        <taxon>Ascomycota</taxon>
        <taxon>Pezizomycotina</taxon>
        <taxon>Sordariomycetes</taxon>
        <taxon>Hypocreomycetidae</taxon>
        <taxon>Hypocreales</taxon>
        <taxon>Ophiocordycipitaceae</taxon>
        <taxon>Ophiocordyceps</taxon>
    </lineage>
</organism>
<evidence type="ECO:0000256" key="1">
    <source>
        <dbReference type="SAM" id="SignalP"/>
    </source>
</evidence>
<dbReference type="SUPFAM" id="SSF51338">
    <property type="entry name" value="Composite domain of metallo-dependent hydrolases"/>
    <property type="match status" value="1"/>
</dbReference>
<dbReference type="PANTHER" id="PTHR43135:SF3">
    <property type="entry name" value="ALPHA-D-RIBOSE 1-METHYLPHOSPHONATE 5-TRIPHOSPHATE DIPHOSPHATASE"/>
    <property type="match status" value="1"/>
</dbReference>
<name>A0A8H4QBG3_9HYPO</name>
<sequence>MQTRMIHAALLLLWTRQVTQAKTFTIKDITVVDVKAGDLLARKNIVVEDNKILSIDDAKNSTRHTDGDINGRGKFAIPGLSDMHVHVFFSNDPASFEVGNNLTMPLFVANGVTTVRDLGSNLKAIKSARDDVEQHKLVGPRVFFTGPMLDGPNSPFETTIRLATPAEARREVKNLKDSGVDYIKVHLKLSRSVFDEVARACKAENITFGGHVPDSITAQHAVNMGMGFIEHMSRLDDIDSDGDLKETMRDKEIWQCPTLKLGPAARRFNLTKTLFDAKVPMVAGTDSPAGQNLCPGFSLLDELQLMNEAGLSELETLQTATVNASSSLGSKGLMMGTIEVGKLADIVLLDENPLDDIRNVRSISTVIADGRVFSKKEIDKMLTGADRLSQCVEQRGTRAARDLVSAGPSCCSA</sequence>
<dbReference type="EMBL" id="JAACLJ010000001">
    <property type="protein sequence ID" value="KAF4594407.1"/>
    <property type="molecule type" value="Genomic_DNA"/>
</dbReference>
<feature type="domain" description="Amidohydrolase-related" evidence="2">
    <location>
        <begin position="76"/>
        <end position="372"/>
    </location>
</feature>
<evidence type="ECO:0000259" key="2">
    <source>
        <dbReference type="Pfam" id="PF01979"/>
    </source>
</evidence>
<keyword evidence="1" id="KW-0732">Signal</keyword>
<dbReference type="SUPFAM" id="SSF51556">
    <property type="entry name" value="Metallo-dependent hydrolases"/>
    <property type="match status" value="1"/>
</dbReference>